<feature type="transmembrane region" description="Helical" evidence="7">
    <location>
        <begin position="295"/>
        <end position="315"/>
    </location>
</feature>
<accession>A0A1Y5IDF5</accession>
<comment type="similarity">
    <text evidence="2">Belongs to the drug/metabolite transporter (DMT) superfamily. Plant drug/metabolite exporter (P-DME) (TC 2.A.7.4) family.</text>
</comment>
<dbReference type="InterPro" id="IPR000620">
    <property type="entry name" value="EamA_dom"/>
</dbReference>
<keyword evidence="3 7" id="KW-0812">Transmembrane</keyword>
<sequence>MDARARDGARGVLDRLRGRDGGDAPSTSASRSWGVRDMSAHDRATLANHAALTSAQLIWGLMHVFANAGLRHIEPTAFCAMRLGVALPFLAAQARREGGRAPWRDLARWVPAMGVSIGGAYLMVFVCNAKSGATLVACVQPLIPVIVAVASACVGQDGLGSKKPLERMTRLKAAGVVVVFVGTVLALRAYEIFTAGGITVGEVFMLLSQVGSYSMYAVLLGLATKTYPYPLLFLFLATTFAEFGIILIAIPAFQNLRASEVPASAWGSVAFAGLASSVVAHSLNSWAIARVKGVLPTVYSGIQVVFAIILARIFLDERLQWDQLIGVCVTMLGVFAVAKAKYAESSDETRDLREGSAAADVSTDAI</sequence>
<feature type="transmembrane region" description="Helical" evidence="7">
    <location>
        <begin position="321"/>
        <end position="338"/>
    </location>
</feature>
<reference evidence="9" key="1">
    <citation type="submission" date="2017-04" db="EMBL/GenBank/DDBJ databases">
        <title>Population genomics of picophytoplankton unveils novel chromosome hypervariability.</title>
        <authorList>
            <consortium name="DOE Joint Genome Institute"/>
            <person name="Blanc-Mathieu R."/>
            <person name="Krasovec M."/>
            <person name="Hebrard M."/>
            <person name="Yau S."/>
            <person name="Desgranges E."/>
            <person name="Martin J."/>
            <person name="Schackwitz W."/>
            <person name="Kuo A."/>
            <person name="Salin G."/>
            <person name="Donnadieu C."/>
            <person name="Desdevises Y."/>
            <person name="Sanchez-Ferandin S."/>
            <person name="Moreau H."/>
            <person name="Rivals E."/>
            <person name="Grigoriev I.V."/>
            <person name="Grimsley N."/>
            <person name="Eyre-Walker A."/>
            <person name="Piganeau G."/>
        </authorList>
    </citation>
    <scope>NUCLEOTIDE SEQUENCE [LARGE SCALE GENOMIC DNA]</scope>
    <source>
        <strain evidence="9">RCC 1115</strain>
    </source>
</reference>
<dbReference type="GO" id="GO:0016020">
    <property type="term" value="C:membrane"/>
    <property type="evidence" value="ECO:0007669"/>
    <property type="project" value="UniProtKB-SubCell"/>
</dbReference>
<dbReference type="InterPro" id="IPR037185">
    <property type="entry name" value="EmrE-like"/>
</dbReference>
<dbReference type="PANTHER" id="PTHR32322:SF2">
    <property type="entry name" value="EAMA DOMAIN-CONTAINING PROTEIN"/>
    <property type="match status" value="1"/>
</dbReference>
<name>A0A1Y5IDF5_OSTTA</name>
<evidence type="ECO:0000256" key="3">
    <source>
        <dbReference type="ARBA" id="ARBA00022692"/>
    </source>
</evidence>
<feature type="transmembrane region" description="Helical" evidence="7">
    <location>
        <begin position="196"/>
        <end position="219"/>
    </location>
</feature>
<protein>
    <submittedName>
        <fullName evidence="9">Integral membrane family protein</fullName>
    </submittedName>
</protein>
<keyword evidence="5 7" id="KW-0472">Membrane</keyword>
<evidence type="ECO:0000256" key="5">
    <source>
        <dbReference type="ARBA" id="ARBA00023136"/>
    </source>
</evidence>
<feature type="transmembrane region" description="Helical" evidence="7">
    <location>
        <begin position="231"/>
        <end position="253"/>
    </location>
</feature>
<evidence type="ECO:0000256" key="2">
    <source>
        <dbReference type="ARBA" id="ARBA00007635"/>
    </source>
</evidence>
<feature type="domain" description="EamA" evidence="8">
    <location>
        <begin position="203"/>
        <end position="337"/>
    </location>
</feature>
<comment type="subcellular location">
    <subcellularLocation>
        <location evidence="1">Membrane</location>
        <topology evidence="1">Multi-pass membrane protein</topology>
    </subcellularLocation>
</comment>
<dbReference type="AlphaFoldDB" id="A0A1Y5IDF5"/>
<feature type="compositionally biased region" description="Basic and acidic residues" evidence="6">
    <location>
        <begin position="1"/>
        <end position="22"/>
    </location>
</feature>
<proteinExistence type="inferred from homology"/>
<evidence type="ECO:0000256" key="7">
    <source>
        <dbReference type="SAM" id="Phobius"/>
    </source>
</evidence>
<dbReference type="InterPro" id="IPR050638">
    <property type="entry name" value="AA-Vitamin_Transporters"/>
</dbReference>
<feature type="transmembrane region" description="Helical" evidence="7">
    <location>
        <begin position="132"/>
        <end position="153"/>
    </location>
</feature>
<evidence type="ECO:0000256" key="4">
    <source>
        <dbReference type="ARBA" id="ARBA00022989"/>
    </source>
</evidence>
<evidence type="ECO:0000259" key="8">
    <source>
        <dbReference type="Pfam" id="PF00892"/>
    </source>
</evidence>
<feature type="region of interest" description="Disordered" evidence="6">
    <location>
        <begin position="1"/>
        <end position="34"/>
    </location>
</feature>
<feature type="domain" description="EamA" evidence="8">
    <location>
        <begin position="55"/>
        <end position="187"/>
    </location>
</feature>
<organism evidence="9">
    <name type="scientific">Ostreococcus tauri</name>
    <name type="common">Marine green alga</name>
    <dbReference type="NCBI Taxonomy" id="70448"/>
    <lineage>
        <taxon>Eukaryota</taxon>
        <taxon>Viridiplantae</taxon>
        <taxon>Chlorophyta</taxon>
        <taxon>Mamiellophyceae</taxon>
        <taxon>Mamiellales</taxon>
        <taxon>Bathycoccaceae</taxon>
        <taxon>Ostreococcus</taxon>
    </lineage>
</organism>
<dbReference type="PANTHER" id="PTHR32322">
    <property type="entry name" value="INNER MEMBRANE TRANSPORTER"/>
    <property type="match status" value="1"/>
</dbReference>
<evidence type="ECO:0000313" key="9">
    <source>
        <dbReference type="EMBL" id="OUS46657.1"/>
    </source>
</evidence>
<evidence type="ECO:0000256" key="6">
    <source>
        <dbReference type="SAM" id="MobiDB-lite"/>
    </source>
</evidence>
<dbReference type="SUPFAM" id="SSF103481">
    <property type="entry name" value="Multidrug resistance efflux transporter EmrE"/>
    <property type="match status" value="2"/>
</dbReference>
<dbReference type="Proteomes" id="UP000195557">
    <property type="component" value="Unassembled WGS sequence"/>
</dbReference>
<feature type="transmembrane region" description="Helical" evidence="7">
    <location>
        <begin position="265"/>
        <end position="283"/>
    </location>
</feature>
<keyword evidence="4 7" id="KW-1133">Transmembrane helix</keyword>
<evidence type="ECO:0000256" key="1">
    <source>
        <dbReference type="ARBA" id="ARBA00004141"/>
    </source>
</evidence>
<gene>
    <name evidence="9" type="ORF">BE221DRAFT_191827</name>
</gene>
<feature type="transmembrane region" description="Helical" evidence="7">
    <location>
        <begin position="173"/>
        <end position="190"/>
    </location>
</feature>
<dbReference type="EMBL" id="KZ155782">
    <property type="protein sequence ID" value="OUS46657.1"/>
    <property type="molecule type" value="Genomic_DNA"/>
</dbReference>
<dbReference type="Gene3D" id="1.10.3730.20">
    <property type="match status" value="1"/>
</dbReference>
<dbReference type="Pfam" id="PF00892">
    <property type="entry name" value="EamA"/>
    <property type="match status" value="2"/>
</dbReference>
<feature type="transmembrane region" description="Helical" evidence="7">
    <location>
        <begin position="106"/>
        <end position="126"/>
    </location>
</feature>